<dbReference type="SUPFAM" id="SSF48464">
    <property type="entry name" value="ENTH/VHS domain"/>
    <property type="match status" value="1"/>
</dbReference>
<dbReference type="VEuPathDB" id="AmoebaDB:EHI_152920"/>
<dbReference type="InterPro" id="IPR002014">
    <property type="entry name" value="VHS_dom"/>
</dbReference>
<dbReference type="InterPro" id="IPR008942">
    <property type="entry name" value="ENTH_VHS"/>
</dbReference>
<dbReference type="VEuPathDB" id="AmoebaDB:KM1_115380"/>
<proteinExistence type="evidence at transcript level"/>
<dbReference type="VEuPathDB" id="AmoebaDB:EHI8A_124590"/>
<evidence type="ECO:0000256" key="1">
    <source>
        <dbReference type="SAM" id="Coils"/>
    </source>
</evidence>
<reference evidence="3" key="1">
    <citation type="submission" date="2012-06" db="EMBL/GenBank/DDBJ databases">
        <title>Short 5' UTR of Entamoeba genes.</title>
        <authorList>
            <person name="Hiranuka K."/>
            <person name="Kumagai M."/>
            <person name="Wakaguri H."/>
            <person name="Suzuki Y."/>
            <person name="Sugano S."/>
            <person name="Watanabe J."/>
            <person name="Makioka A."/>
        </authorList>
    </citation>
    <scope>NUCLEOTIDE SEQUENCE</scope>
    <source>
        <strain evidence="3">HM-1:IMSS</strain>
    </source>
</reference>
<dbReference type="AlphaFoldDB" id="A0A060N1R4"/>
<dbReference type="VEuPathDB" id="AmoebaDB:EHI7A_012470"/>
<protein>
    <recommendedName>
        <fullName evidence="2">VHS domain-containing protein</fullName>
    </recommendedName>
</protein>
<dbReference type="VEuPathDB" id="AmoebaDB:EHI5A_006780"/>
<dbReference type="PROSITE" id="PS50179">
    <property type="entry name" value="VHS"/>
    <property type="match status" value="1"/>
</dbReference>
<name>A0A060N1R4_ENTHI</name>
<dbReference type="EMBL" id="AK419341">
    <property type="protein sequence ID" value="BAN38030.1"/>
    <property type="molecule type" value="mRNA"/>
</dbReference>
<dbReference type="GO" id="GO:0035091">
    <property type="term" value="F:phosphatidylinositol binding"/>
    <property type="evidence" value="ECO:0007669"/>
    <property type="project" value="InterPro"/>
</dbReference>
<sequence>MSIKLSELVFNTVSDIHTSPIDSDMRTIVNAVEKVDGADIALRLQLEDKMRDYSKKRISEGEILNCLILANYVVQNSPCFRTQVAELSFVNRLQKIGKMKKLHEEANPVEDKVRELIAVWGTYFPCELSEYALLYKRYCAQSVINPRAQPTVFLPTEVTRLIPHVEHNLRNITRALEIGSGDLETIYKHGMKISAKYQKQCALCRKQAARYDTNQLNAIEEIGERLEEYLKELEKEIQNNSNKPVEPTTFSVDESELVRPTSCKFNVSLLPPPSSPKLRSILHYRGESPTFPIFQSCCYSRNDNHLESFGDLSPFCNFSLFLDPSKFPLKGCTPNIFSFDEDLQFDQPQPGPLQNFLL</sequence>
<keyword evidence="1" id="KW-0175">Coiled coil</keyword>
<feature type="coiled-coil region" evidence="1">
    <location>
        <begin position="216"/>
        <end position="243"/>
    </location>
</feature>
<dbReference type="Gene3D" id="1.25.40.90">
    <property type="match status" value="1"/>
</dbReference>
<evidence type="ECO:0000313" key="3">
    <source>
        <dbReference type="EMBL" id="BAN38030.1"/>
    </source>
</evidence>
<feature type="domain" description="VHS" evidence="2">
    <location>
        <begin position="80"/>
        <end position="146"/>
    </location>
</feature>
<organism evidence="3">
    <name type="scientific">Entamoeba histolytica</name>
    <dbReference type="NCBI Taxonomy" id="5759"/>
    <lineage>
        <taxon>Eukaryota</taxon>
        <taxon>Amoebozoa</taxon>
        <taxon>Evosea</taxon>
        <taxon>Archamoebae</taxon>
        <taxon>Mastigamoebida</taxon>
        <taxon>Entamoebidae</taxon>
        <taxon>Entamoeba</taxon>
    </lineage>
</organism>
<accession>A0A060N1R4</accession>
<evidence type="ECO:0000259" key="2">
    <source>
        <dbReference type="PROSITE" id="PS50179"/>
    </source>
</evidence>
<dbReference type="GO" id="GO:0043130">
    <property type="term" value="F:ubiquitin binding"/>
    <property type="evidence" value="ECO:0007669"/>
    <property type="project" value="InterPro"/>
</dbReference>